<dbReference type="Proteomes" id="UP000215441">
    <property type="component" value="Unassembled WGS sequence"/>
</dbReference>
<evidence type="ECO:0008006" key="3">
    <source>
        <dbReference type="Google" id="ProtNLM"/>
    </source>
</evidence>
<name>A0A235ENU5_9BURK</name>
<dbReference type="RefSeq" id="WP_094288362.1">
    <property type="nucleotide sequence ID" value="NZ_NOIG01000005.1"/>
</dbReference>
<gene>
    <name evidence="1" type="ORF">CBY09_08280</name>
</gene>
<dbReference type="EMBL" id="NOIG01000005">
    <property type="protein sequence ID" value="OYD50718.1"/>
    <property type="molecule type" value="Genomic_DNA"/>
</dbReference>
<dbReference type="Pfam" id="PF08748">
    <property type="entry name" value="Phage_TAC_4"/>
    <property type="match status" value="1"/>
</dbReference>
<dbReference type="OrthoDB" id="8819903at2"/>
<protein>
    <recommendedName>
        <fullName evidence="3">Phage tail protein</fullName>
    </recommendedName>
</protein>
<dbReference type="InterPro" id="IPR014859">
    <property type="entry name" value="Phage_TAC_4"/>
</dbReference>
<sequence length="136" mass="15033">MAKITLGKRPKNFKKTISVQMLDGTTGTVECVFKYRTKKEYGEFIDGITEAARASEKAKETTKVEEAEVKPFSLAEYLEKSVDAGADYILQILEGWNLDVELSKESVEDLANEYPGAAAAIIETYRTAVTEGRLGN</sequence>
<evidence type="ECO:0000313" key="1">
    <source>
        <dbReference type="EMBL" id="OYD50718.1"/>
    </source>
</evidence>
<dbReference type="AlphaFoldDB" id="A0A235ENU5"/>
<proteinExistence type="predicted"/>
<organism evidence="1 2">
    <name type="scientific">Acidovorax kalamii</name>
    <dbReference type="NCBI Taxonomy" id="2004485"/>
    <lineage>
        <taxon>Bacteria</taxon>
        <taxon>Pseudomonadati</taxon>
        <taxon>Pseudomonadota</taxon>
        <taxon>Betaproteobacteria</taxon>
        <taxon>Burkholderiales</taxon>
        <taxon>Comamonadaceae</taxon>
        <taxon>Acidovorax</taxon>
    </lineage>
</organism>
<comment type="caution">
    <text evidence="1">The sequence shown here is derived from an EMBL/GenBank/DDBJ whole genome shotgun (WGS) entry which is preliminary data.</text>
</comment>
<accession>A0A235ENU5</accession>
<keyword evidence="2" id="KW-1185">Reference proteome</keyword>
<evidence type="ECO:0000313" key="2">
    <source>
        <dbReference type="Proteomes" id="UP000215441"/>
    </source>
</evidence>
<reference evidence="1 2" key="1">
    <citation type="submission" date="2017-07" db="EMBL/GenBank/DDBJ databases">
        <title>Acidovorax KNDSW TSA 6 genome sequence and assembly.</title>
        <authorList>
            <person name="Mayilraj S."/>
        </authorList>
    </citation>
    <scope>NUCLEOTIDE SEQUENCE [LARGE SCALE GENOMIC DNA]</scope>
    <source>
        <strain evidence="1 2">KNDSW-TSA6</strain>
    </source>
</reference>